<evidence type="ECO:0000256" key="2">
    <source>
        <dbReference type="PIRNR" id="PIRNR029171"/>
    </source>
</evidence>
<protein>
    <submittedName>
        <fullName evidence="3">LIP-domain-containing protein</fullName>
    </submittedName>
</protein>
<dbReference type="PIRSF" id="PIRSF029171">
    <property type="entry name" value="Esterase_LipA"/>
    <property type="match status" value="1"/>
</dbReference>
<dbReference type="Gene3D" id="1.10.260.130">
    <property type="match status" value="1"/>
</dbReference>
<dbReference type="Proteomes" id="UP000235786">
    <property type="component" value="Unassembled WGS sequence"/>
</dbReference>
<accession>A0A2J6QZ40</accession>
<evidence type="ECO:0000313" key="3">
    <source>
        <dbReference type="EMBL" id="PMD31537.1"/>
    </source>
</evidence>
<keyword evidence="1" id="KW-0378">Hydrolase</keyword>
<dbReference type="PANTHER" id="PTHR34853:SF5">
    <property type="entry name" value="LIP-DOMAIN-CONTAINING PROTEIN-RELATED"/>
    <property type="match status" value="1"/>
</dbReference>
<reference evidence="3 4" key="1">
    <citation type="submission" date="2016-04" db="EMBL/GenBank/DDBJ databases">
        <title>A degradative enzymes factory behind the ericoid mycorrhizal symbiosis.</title>
        <authorList>
            <consortium name="DOE Joint Genome Institute"/>
            <person name="Martino E."/>
            <person name="Morin E."/>
            <person name="Grelet G."/>
            <person name="Kuo A."/>
            <person name="Kohler A."/>
            <person name="Daghino S."/>
            <person name="Barry K."/>
            <person name="Choi C."/>
            <person name="Cichocki N."/>
            <person name="Clum A."/>
            <person name="Copeland A."/>
            <person name="Hainaut M."/>
            <person name="Haridas S."/>
            <person name="Labutti K."/>
            <person name="Lindquist E."/>
            <person name="Lipzen A."/>
            <person name="Khouja H.-R."/>
            <person name="Murat C."/>
            <person name="Ohm R."/>
            <person name="Olson A."/>
            <person name="Spatafora J."/>
            <person name="Veneault-Fourrey C."/>
            <person name="Henrissat B."/>
            <person name="Grigoriev I."/>
            <person name="Martin F."/>
            <person name="Perotto S."/>
        </authorList>
    </citation>
    <scope>NUCLEOTIDE SEQUENCE [LARGE SCALE GENOMIC DNA]</scope>
    <source>
        <strain evidence="3 4">F</strain>
    </source>
</reference>
<proteinExistence type="inferred from homology"/>
<feature type="signal peptide" evidence="2">
    <location>
        <begin position="1"/>
        <end position="17"/>
    </location>
</feature>
<dbReference type="InterPro" id="IPR005152">
    <property type="entry name" value="Lipase_secreted"/>
</dbReference>
<dbReference type="Gene3D" id="3.40.50.1820">
    <property type="entry name" value="alpha/beta hydrolase"/>
    <property type="match status" value="1"/>
</dbReference>
<keyword evidence="4" id="KW-1185">Reference proteome</keyword>
<dbReference type="InterPro" id="IPR029058">
    <property type="entry name" value="AB_hydrolase_fold"/>
</dbReference>
<feature type="chain" id="PRO_5014212744" evidence="2">
    <location>
        <begin position="18"/>
        <end position="402"/>
    </location>
</feature>
<dbReference type="AlphaFoldDB" id="A0A2J6QZ40"/>
<name>A0A2J6QZ40_HYAVF</name>
<sequence>MALAALLAASSATATATAPIPPSKDPWYTAPAGFQNAAPGAVLRLRIAPGNLAGQVVNCSAAYNILYRTTDSNYRPTWSVTTIFLPKAGHGNGNALLSYQIAYDTNHLDSSPSFILYQGTGSDITTALGLGWVVNVPDYEGPLASDTAGVMSGHSTIDSVRAALKSHLGVSPGARCAMWGYSGGALASEWAAELPVQYAPELSFAGAALGGLTPNVTNVLLSVDGTIEAGLIPGALLGLSSQYPAVRAFLVSKLKTSGPYNKTGFLAAENLNLTQSKELYGFQVIPDYFVDGIADILAPLVEAAINRDGIMGYHGVPQMPIFAYKAIQDEVSPIADTDALVAKYCGIGATIAYQRNTVGGHGAEDTNGDASAFAFLEAVLAGTYTATGCTTQNVTIAIDTSP</sequence>
<keyword evidence="2" id="KW-0732">Signal</keyword>
<dbReference type="OrthoDB" id="2373480at2759"/>
<dbReference type="PANTHER" id="PTHR34853">
    <property type="match status" value="1"/>
</dbReference>
<dbReference type="Pfam" id="PF03583">
    <property type="entry name" value="LIP"/>
    <property type="match status" value="1"/>
</dbReference>
<dbReference type="EMBL" id="KZ613962">
    <property type="protein sequence ID" value="PMD31537.1"/>
    <property type="molecule type" value="Genomic_DNA"/>
</dbReference>
<gene>
    <name evidence="3" type="ORF">L207DRAFT_558624</name>
</gene>
<dbReference type="GO" id="GO:0004806">
    <property type="term" value="F:triacylglycerol lipase activity"/>
    <property type="evidence" value="ECO:0007669"/>
    <property type="project" value="UniProtKB-UniRule"/>
</dbReference>
<organism evidence="3 4">
    <name type="scientific">Hyaloscypha variabilis (strain UAMH 11265 / GT02V1 / F)</name>
    <name type="common">Meliniomyces variabilis</name>
    <dbReference type="NCBI Taxonomy" id="1149755"/>
    <lineage>
        <taxon>Eukaryota</taxon>
        <taxon>Fungi</taxon>
        <taxon>Dikarya</taxon>
        <taxon>Ascomycota</taxon>
        <taxon>Pezizomycotina</taxon>
        <taxon>Leotiomycetes</taxon>
        <taxon>Helotiales</taxon>
        <taxon>Hyaloscyphaceae</taxon>
        <taxon>Hyaloscypha</taxon>
        <taxon>Hyaloscypha variabilis</taxon>
    </lineage>
</organism>
<evidence type="ECO:0000256" key="1">
    <source>
        <dbReference type="ARBA" id="ARBA00022801"/>
    </source>
</evidence>
<dbReference type="SUPFAM" id="SSF53474">
    <property type="entry name" value="alpha/beta-Hydrolases"/>
    <property type="match status" value="1"/>
</dbReference>
<comment type="similarity">
    <text evidence="2">Belongs to the AB hydrolase superfamily. Lipase family.</text>
</comment>
<dbReference type="GO" id="GO:0016042">
    <property type="term" value="P:lipid catabolic process"/>
    <property type="evidence" value="ECO:0007669"/>
    <property type="project" value="UniProtKB-UniRule"/>
</dbReference>
<evidence type="ECO:0000313" key="4">
    <source>
        <dbReference type="Proteomes" id="UP000235786"/>
    </source>
</evidence>